<accession>A0A9P9FUM5</accession>
<protein>
    <submittedName>
        <fullName evidence="2">Uncharacterized protein</fullName>
    </submittedName>
</protein>
<sequence length="261" mass="29701">MESWEGLNYYTRNTTKWVQLMNLSTVEWGIGFFPANLFAIPGPLNDTYDFPSDAIVIQNASKTNVGSRHTEKIIFGLVSGIVILWALAWLYVSRSEILSPRGKQNQNLNPGEEASQGTSVTAMANLDEGFVKAADFQHQIQYFYYDSDMSMLEAHEKNPRIDEVATQDIEDAGALCRKMYGLDMHLWSKKRARKVKTSDRNGWMHQSDAILAEVRRQVFAWQANLSDGNTSQATENEKRQLEEIVEMLNLIGPERYPNKQA</sequence>
<feature type="transmembrane region" description="Helical" evidence="1">
    <location>
        <begin position="73"/>
        <end position="92"/>
    </location>
</feature>
<organism evidence="2 3">
    <name type="scientific">Dactylonectria macrodidyma</name>
    <dbReference type="NCBI Taxonomy" id="307937"/>
    <lineage>
        <taxon>Eukaryota</taxon>
        <taxon>Fungi</taxon>
        <taxon>Dikarya</taxon>
        <taxon>Ascomycota</taxon>
        <taxon>Pezizomycotina</taxon>
        <taxon>Sordariomycetes</taxon>
        <taxon>Hypocreomycetidae</taxon>
        <taxon>Hypocreales</taxon>
        <taxon>Nectriaceae</taxon>
        <taxon>Dactylonectria</taxon>
    </lineage>
</organism>
<keyword evidence="1" id="KW-0812">Transmembrane</keyword>
<dbReference type="EMBL" id="JAGMUV010000001">
    <property type="protein sequence ID" value="KAH7176557.1"/>
    <property type="molecule type" value="Genomic_DNA"/>
</dbReference>
<dbReference type="AlphaFoldDB" id="A0A9P9FUM5"/>
<comment type="caution">
    <text evidence="2">The sequence shown here is derived from an EMBL/GenBank/DDBJ whole genome shotgun (WGS) entry which is preliminary data.</text>
</comment>
<evidence type="ECO:0000313" key="2">
    <source>
        <dbReference type="EMBL" id="KAH7176557.1"/>
    </source>
</evidence>
<proteinExistence type="predicted"/>
<name>A0A9P9FUM5_9HYPO</name>
<keyword evidence="1" id="KW-1133">Transmembrane helix</keyword>
<dbReference type="Proteomes" id="UP000738349">
    <property type="component" value="Unassembled WGS sequence"/>
</dbReference>
<evidence type="ECO:0000313" key="3">
    <source>
        <dbReference type="Proteomes" id="UP000738349"/>
    </source>
</evidence>
<dbReference type="OrthoDB" id="5223630at2759"/>
<reference evidence="2" key="1">
    <citation type="journal article" date="2021" name="Nat. Commun.">
        <title>Genetic determinants of endophytism in the Arabidopsis root mycobiome.</title>
        <authorList>
            <person name="Mesny F."/>
            <person name="Miyauchi S."/>
            <person name="Thiergart T."/>
            <person name="Pickel B."/>
            <person name="Atanasova L."/>
            <person name="Karlsson M."/>
            <person name="Huettel B."/>
            <person name="Barry K.W."/>
            <person name="Haridas S."/>
            <person name="Chen C."/>
            <person name="Bauer D."/>
            <person name="Andreopoulos W."/>
            <person name="Pangilinan J."/>
            <person name="LaButti K."/>
            <person name="Riley R."/>
            <person name="Lipzen A."/>
            <person name="Clum A."/>
            <person name="Drula E."/>
            <person name="Henrissat B."/>
            <person name="Kohler A."/>
            <person name="Grigoriev I.V."/>
            <person name="Martin F.M."/>
            <person name="Hacquard S."/>
        </authorList>
    </citation>
    <scope>NUCLEOTIDE SEQUENCE</scope>
    <source>
        <strain evidence="2">MPI-CAGE-AT-0147</strain>
    </source>
</reference>
<keyword evidence="3" id="KW-1185">Reference proteome</keyword>
<keyword evidence="1" id="KW-0472">Membrane</keyword>
<gene>
    <name evidence="2" type="ORF">EDB81DRAFT_42697</name>
</gene>
<evidence type="ECO:0000256" key="1">
    <source>
        <dbReference type="SAM" id="Phobius"/>
    </source>
</evidence>